<dbReference type="Pfam" id="PF00092">
    <property type="entry name" value="VWA"/>
    <property type="match status" value="1"/>
</dbReference>
<dbReference type="InterPro" id="IPR002035">
    <property type="entry name" value="VWF_A"/>
</dbReference>
<keyword evidence="3" id="KW-1185">Reference proteome</keyword>
<dbReference type="PANTHER" id="PTHR10579:SF43">
    <property type="entry name" value="ZINC FINGER (C3HC4-TYPE RING FINGER) FAMILY PROTEIN"/>
    <property type="match status" value="1"/>
</dbReference>
<comment type="caution">
    <text evidence="2">The sequence shown here is derived from an EMBL/GenBank/DDBJ whole genome shotgun (WGS) entry which is preliminary data.</text>
</comment>
<accession>A0AAW9S960</accession>
<dbReference type="EMBL" id="JBDKWZ010000004">
    <property type="protein sequence ID" value="MEN7547878.1"/>
    <property type="molecule type" value="Genomic_DNA"/>
</dbReference>
<dbReference type="InterPro" id="IPR022156">
    <property type="entry name" value="Uncharacterised_YfbK_N"/>
</dbReference>
<dbReference type="PROSITE" id="PS50234">
    <property type="entry name" value="VWFA"/>
    <property type="match status" value="1"/>
</dbReference>
<dbReference type="RefSeq" id="WP_346820659.1">
    <property type="nucleotide sequence ID" value="NZ_JBDKWZ010000004.1"/>
</dbReference>
<dbReference type="InterPro" id="IPR008969">
    <property type="entry name" value="CarboxyPept-like_regulatory"/>
</dbReference>
<feature type="domain" description="VWFA" evidence="1">
    <location>
        <begin position="270"/>
        <end position="444"/>
    </location>
</feature>
<dbReference type="Gene3D" id="3.40.50.410">
    <property type="entry name" value="von Willebrand factor, type A domain"/>
    <property type="match status" value="1"/>
</dbReference>
<dbReference type="PANTHER" id="PTHR10579">
    <property type="entry name" value="CALCIUM-ACTIVATED CHLORIDE CHANNEL REGULATOR"/>
    <property type="match status" value="1"/>
</dbReference>
<dbReference type="AlphaFoldDB" id="A0AAW9S960"/>
<dbReference type="InterPro" id="IPR036465">
    <property type="entry name" value="vWFA_dom_sf"/>
</dbReference>
<dbReference type="SUPFAM" id="SSF53300">
    <property type="entry name" value="vWA-like"/>
    <property type="match status" value="1"/>
</dbReference>
<sequence>MKNIIVFISLLAFSQLGFSFDRTITGQVTDTESGKPISGVHILVKGTTKGTRTDLNGKYALKIPEGSITLTFSLSGYQTKEVQVKQQSTINVRLSVEIIEIVEDVEIIEVVEDEEIIEVVEEPVEEMDMAAPLRLEKKALNYSISGKVAGMPAPEPYRENFNTEEYDQINENIFHNPLHKPLSTFSIDVDAASYSNLRRMLNNGQKPHKDVVRIEEMINYFDYEYPNPQGEHPFSITTEIAPAPWNEKHQLVHIGLQGKKLDYDNLQACNLVFLLDVSGSMSDANKLPLLKSSLKLLVDQLSEKDRVAIVVYAGAAGEVLPSTPASEKEKIFAALDQLEAGGSTAGGAGIELAYKIAKKNLIENGNNRVILATDGDFNVGTSSTAALVDMIEEKRKDGIYLTITGLGMGNYKDGRMEQISNAGNGNYFYIDNFKEAKKVFVTEMRATLFTIAKDVKIQVEFNPNKVQAYRLIGYENRMLKDEDFNDDKKDAGELGAGHTVTALYEIIPVGVESEFLKKVDDLKYQKTEKTKASNSRELLTVKFRYKKPEEDKSRLIVQTLKDKPLSLDKTSDNFRFSAAVAEFGLLLRDSEFKAQASYPNVLQLAQKAKGEDKEGYRAEFIQLVQASEILIGRK</sequence>
<dbReference type="Pfam" id="PF13715">
    <property type="entry name" value="CarbopepD_reg_2"/>
    <property type="match status" value="1"/>
</dbReference>
<evidence type="ECO:0000313" key="2">
    <source>
        <dbReference type="EMBL" id="MEN7547878.1"/>
    </source>
</evidence>
<reference evidence="2 3" key="1">
    <citation type="submission" date="2024-04" db="EMBL/GenBank/DDBJ databases">
        <title>Novel genus in family Flammeovirgaceae.</title>
        <authorList>
            <person name="Nguyen T.H."/>
            <person name="Vuong T.Q."/>
            <person name="Le H."/>
            <person name="Kim S.-G."/>
        </authorList>
    </citation>
    <scope>NUCLEOTIDE SEQUENCE [LARGE SCALE GENOMIC DNA]</scope>
    <source>
        <strain evidence="2 3">JCM 23209</strain>
    </source>
</reference>
<dbReference type="Pfam" id="PF12450">
    <property type="entry name" value="vWF_A"/>
    <property type="match status" value="1"/>
</dbReference>
<dbReference type="Gene3D" id="2.60.40.1120">
    <property type="entry name" value="Carboxypeptidase-like, regulatory domain"/>
    <property type="match status" value="1"/>
</dbReference>
<proteinExistence type="predicted"/>
<evidence type="ECO:0000259" key="1">
    <source>
        <dbReference type="PROSITE" id="PS50234"/>
    </source>
</evidence>
<gene>
    <name evidence="2" type="ORF">AAG747_08160</name>
</gene>
<dbReference type="InterPro" id="IPR021908">
    <property type="entry name" value="YfbK_C"/>
</dbReference>
<dbReference type="Pfam" id="PF12034">
    <property type="entry name" value="YfbK_C"/>
    <property type="match status" value="1"/>
</dbReference>
<dbReference type="InterPro" id="IPR051266">
    <property type="entry name" value="CLCR"/>
</dbReference>
<protein>
    <submittedName>
        <fullName evidence="2">von Willebrand factor type A domain-containing protein</fullName>
    </submittedName>
</protein>
<evidence type="ECO:0000313" key="3">
    <source>
        <dbReference type="Proteomes" id="UP001403385"/>
    </source>
</evidence>
<dbReference type="SUPFAM" id="SSF49464">
    <property type="entry name" value="Carboxypeptidase regulatory domain-like"/>
    <property type="match status" value="1"/>
</dbReference>
<dbReference type="Proteomes" id="UP001403385">
    <property type="component" value="Unassembled WGS sequence"/>
</dbReference>
<organism evidence="2 3">
    <name type="scientific">Rapidithrix thailandica</name>
    <dbReference type="NCBI Taxonomy" id="413964"/>
    <lineage>
        <taxon>Bacteria</taxon>
        <taxon>Pseudomonadati</taxon>
        <taxon>Bacteroidota</taxon>
        <taxon>Cytophagia</taxon>
        <taxon>Cytophagales</taxon>
        <taxon>Flammeovirgaceae</taxon>
        <taxon>Rapidithrix</taxon>
    </lineage>
</organism>
<dbReference type="SMART" id="SM00327">
    <property type="entry name" value="VWA"/>
    <property type="match status" value="1"/>
</dbReference>
<name>A0AAW9S960_9BACT</name>